<gene>
    <name evidence="8" type="ORF">LUCI_4775</name>
</gene>
<dbReference type="CDD" id="cd17535">
    <property type="entry name" value="REC_NarL-like"/>
    <property type="match status" value="1"/>
</dbReference>
<dbReference type="InterPro" id="IPR058245">
    <property type="entry name" value="NreC/VraR/RcsB-like_REC"/>
</dbReference>
<evidence type="ECO:0000256" key="2">
    <source>
        <dbReference type="ARBA" id="ARBA00023015"/>
    </source>
</evidence>
<dbReference type="SUPFAM" id="SSF46894">
    <property type="entry name" value="C-terminal effector domain of the bipartite response regulators"/>
    <property type="match status" value="1"/>
</dbReference>
<dbReference type="EMBL" id="UPPP01000127">
    <property type="protein sequence ID" value="VBB09480.1"/>
    <property type="molecule type" value="Genomic_DNA"/>
</dbReference>
<dbReference type="SUPFAM" id="SSF52172">
    <property type="entry name" value="CheY-like"/>
    <property type="match status" value="1"/>
</dbReference>
<keyword evidence="4" id="KW-0804">Transcription</keyword>
<keyword evidence="9" id="KW-1185">Reference proteome</keyword>
<dbReference type="InterPro" id="IPR039420">
    <property type="entry name" value="WalR-like"/>
</dbReference>
<keyword evidence="1 5" id="KW-0597">Phosphoprotein</keyword>
<dbReference type="Pfam" id="PF00072">
    <property type="entry name" value="Response_reg"/>
    <property type="match status" value="1"/>
</dbReference>
<dbReference type="Proteomes" id="UP000277811">
    <property type="component" value="Unassembled WGS sequence"/>
</dbReference>
<dbReference type="PRINTS" id="PR00038">
    <property type="entry name" value="HTHLUXR"/>
</dbReference>
<dbReference type="GO" id="GO:0006355">
    <property type="term" value="P:regulation of DNA-templated transcription"/>
    <property type="evidence" value="ECO:0007669"/>
    <property type="project" value="InterPro"/>
</dbReference>
<evidence type="ECO:0000259" key="7">
    <source>
        <dbReference type="PROSITE" id="PS50110"/>
    </source>
</evidence>
<feature type="domain" description="HTH luxR-type" evidence="6">
    <location>
        <begin position="139"/>
        <end position="204"/>
    </location>
</feature>
<evidence type="ECO:0000259" key="6">
    <source>
        <dbReference type="PROSITE" id="PS50043"/>
    </source>
</evidence>
<keyword evidence="2" id="KW-0805">Transcription regulation</keyword>
<organism evidence="8 9">
    <name type="scientific">Lucifera butyrica</name>
    <dbReference type="NCBI Taxonomy" id="1351585"/>
    <lineage>
        <taxon>Bacteria</taxon>
        <taxon>Bacillati</taxon>
        <taxon>Bacillota</taxon>
        <taxon>Negativicutes</taxon>
        <taxon>Veillonellales</taxon>
        <taxon>Veillonellaceae</taxon>
        <taxon>Lucifera</taxon>
    </lineage>
</organism>
<reference evidence="8 9" key="1">
    <citation type="submission" date="2018-06" db="EMBL/GenBank/DDBJ databases">
        <authorList>
            <person name="Strepis N."/>
        </authorList>
    </citation>
    <scope>NUCLEOTIDE SEQUENCE [LARGE SCALE GENOMIC DNA]</scope>
    <source>
        <strain evidence="8">LUCI</strain>
    </source>
</reference>
<evidence type="ECO:0000256" key="5">
    <source>
        <dbReference type="PROSITE-ProRule" id="PRU00169"/>
    </source>
</evidence>
<dbReference type="GO" id="GO:0003677">
    <property type="term" value="F:DNA binding"/>
    <property type="evidence" value="ECO:0007669"/>
    <property type="project" value="UniProtKB-KW"/>
</dbReference>
<dbReference type="InterPro" id="IPR016032">
    <property type="entry name" value="Sig_transdc_resp-reg_C-effctor"/>
</dbReference>
<dbReference type="Pfam" id="PF00196">
    <property type="entry name" value="GerE"/>
    <property type="match status" value="1"/>
</dbReference>
<dbReference type="SMART" id="SM00421">
    <property type="entry name" value="HTH_LUXR"/>
    <property type="match status" value="1"/>
</dbReference>
<dbReference type="OrthoDB" id="9779069at2"/>
<accession>A0A498RF92</accession>
<dbReference type="Gene3D" id="3.40.50.2300">
    <property type="match status" value="1"/>
</dbReference>
<dbReference type="InterPro" id="IPR000792">
    <property type="entry name" value="Tscrpt_reg_LuxR_C"/>
</dbReference>
<dbReference type="InterPro" id="IPR001789">
    <property type="entry name" value="Sig_transdc_resp-reg_receiver"/>
</dbReference>
<protein>
    <submittedName>
        <fullName evidence="8">Luxr bacterial regulatory protein hth signature</fullName>
    </submittedName>
</protein>
<evidence type="ECO:0000313" key="9">
    <source>
        <dbReference type="Proteomes" id="UP000277811"/>
    </source>
</evidence>
<dbReference type="CDD" id="cd06170">
    <property type="entry name" value="LuxR_C_like"/>
    <property type="match status" value="1"/>
</dbReference>
<evidence type="ECO:0000256" key="1">
    <source>
        <dbReference type="ARBA" id="ARBA00022553"/>
    </source>
</evidence>
<evidence type="ECO:0000313" key="8">
    <source>
        <dbReference type="EMBL" id="VBB09480.1"/>
    </source>
</evidence>
<dbReference type="PROSITE" id="PS50043">
    <property type="entry name" value="HTH_LUXR_2"/>
    <property type="match status" value="1"/>
</dbReference>
<dbReference type="RefSeq" id="WP_122630267.1">
    <property type="nucleotide sequence ID" value="NZ_UPPP01000127.1"/>
</dbReference>
<dbReference type="InterPro" id="IPR011006">
    <property type="entry name" value="CheY-like_superfamily"/>
</dbReference>
<keyword evidence="3" id="KW-0238">DNA-binding</keyword>
<proteinExistence type="predicted"/>
<dbReference type="GO" id="GO:0000160">
    <property type="term" value="P:phosphorelay signal transduction system"/>
    <property type="evidence" value="ECO:0007669"/>
    <property type="project" value="InterPro"/>
</dbReference>
<dbReference type="SMART" id="SM00448">
    <property type="entry name" value="REC"/>
    <property type="match status" value="1"/>
</dbReference>
<dbReference type="PANTHER" id="PTHR43214">
    <property type="entry name" value="TWO-COMPONENT RESPONSE REGULATOR"/>
    <property type="match status" value="1"/>
</dbReference>
<dbReference type="AlphaFoldDB" id="A0A498RF92"/>
<evidence type="ECO:0000256" key="4">
    <source>
        <dbReference type="ARBA" id="ARBA00023163"/>
    </source>
</evidence>
<feature type="domain" description="Response regulatory" evidence="7">
    <location>
        <begin position="2"/>
        <end position="117"/>
    </location>
</feature>
<dbReference type="PROSITE" id="PS50110">
    <property type="entry name" value="RESPONSE_REGULATORY"/>
    <property type="match status" value="1"/>
</dbReference>
<sequence length="210" mass="23121">MKVLIVDDHRLFASGLKNLMEAGGITVVGTVCDGTAAVAAVREHRPDMVLMDIQLPGCDGLQATRLIKTEFPSVKVVILTMNADDQLLLEAKKNGAAGFLLKNLEAEEFLALLSRVATGEVILPELNERRMPNCVLTKGESAKESLTARQKEVLTYIARGMTYRQVAELLYISETTIKYHMNEILVRLHLQNRAQAIAYAVQSGLTNPDE</sequence>
<name>A0A498RF92_9FIRM</name>
<feature type="modified residue" description="4-aspartylphosphate" evidence="5">
    <location>
        <position position="52"/>
    </location>
</feature>
<evidence type="ECO:0000256" key="3">
    <source>
        <dbReference type="ARBA" id="ARBA00023125"/>
    </source>
</evidence>